<evidence type="ECO:0000313" key="3">
    <source>
        <dbReference type="Proteomes" id="UP000078540"/>
    </source>
</evidence>
<sequence>MLDLKSSGTTAAELPRTTAFTNLSMLFADASSSYKGGWSHATSPAPGQDACPHSGNAEEQAPPCVDANTHQPGYNSPGAVRDHLRGARECKSLDFKRA</sequence>
<accession>A0A195B3I2</accession>
<gene>
    <name evidence="2" type="ORF">ALC53_10808</name>
</gene>
<evidence type="ECO:0000313" key="2">
    <source>
        <dbReference type="EMBL" id="KYM78754.1"/>
    </source>
</evidence>
<dbReference type="STRING" id="520822.A0A195B3I2"/>
<reference evidence="2 3" key="1">
    <citation type="submission" date="2015-09" db="EMBL/GenBank/DDBJ databases">
        <title>Atta colombica WGS genome.</title>
        <authorList>
            <person name="Nygaard S."/>
            <person name="Hu H."/>
            <person name="Boomsma J."/>
            <person name="Zhang G."/>
        </authorList>
    </citation>
    <scope>NUCLEOTIDE SEQUENCE [LARGE SCALE GENOMIC DNA]</scope>
    <source>
        <strain evidence="2">Treedump-2</strain>
        <tissue evidence="2">Whole body</tissue>
    </source>
</reference>
<evidence type="ECO:0000256" key="1">
    <source>
        <dbReference type="SAM" id="MobiDB-lite"/>
    </source>
</evidence>
<organism evidence="2 3">
    <name type="scientific">Atta colombica</name>
    <dbReference type="NCBI Taxonomy" id="520822"/>
    <lineage>
        <taxon>Eukaryota</taxon>
        <taxon>Metazoa</taxon>
        <taxon>Ecdysozoa</taxon>
        <taxon>Arthropoda</taxon>
        <taxon>Hexapoda</taxon>
        <taxon>Insecta</taxon>
        <taxon>Pterygota</taxon>
        <taxon>Neoptera</taxon>
        <taxon>Endopterygota</taxon>
        <taxon>Hymenoptera</taxon>
        <taxon>Apocrita</taxon>
        <taxon>Aculeata</taxon>
        <taxon>Formicoidea</taxon>
        <taxon>Formicidae</taxon>
        <taxon>Myrmicinae</taxon>
        <taxon>Atta</taxon>
    </lineage>
</organism>
<protein>
    <submittedName>
        <fullName evidence="2">Uncharacterized protein</fullName>
    </submittedName>
</protein>
<dbReference type="Proteomes" id="UP000078540">
    <property type="component" value="Unassembled WGS sequence"/>
</dbReference>
<dbReference type="AlphaFoldDB" id="A0A195B3I2"/>
<keyword evidence="3" id="KW-1185">Reference proteome</keyword>
<dbReference type="EMBL" id="KQ976641">
    <property type="protein sequence ID" value="KYM78754.1"/>
    <property type="molecule type" value="Genomic_DNA"/>
</dbReference>
<proteinExistence type="predicted"/>
<name>A0A195B3I2_9HYME</name>
<feature type="region of interest" description="Disordered" evidence="1">
    <location>
        <begin position="37"/>
        <end position="82"/>
    </location>
</feature>